<accession>A0ABP7W2Y2</accession>
<dbReference type="RefSeq" id="WP_344949938.1">
    <property type="nucleotide sequence ID" value="NZ_BAAAZG010000026.1"/>
</dbReference>
<keyword evidence="1" id="KW-0812">Transmembrane</keyword>
<evidence type="ECO:0000256" key="1">
    <source>
        <dbReference type="SAM" id="Phobius"/>
    </source>
</evidence>
<evidence type="ECO:0000313" key="2">
    <source>
        <dbReference type="EMBL" id="GAA4079336.1"/>
    </source>
</evidence>
<keyword evidence="3" id="KW-1185">Reference proteome</keyword>
<feature type="transmembrane region" description="Helical" evidence="1">
    <location>
        <begin position="230"/>
        <end position="249"/>
    </location>
</feature>
<keyword evidence="1" id="KW-0472">Membrane</keyword>
<dbReference type="Proteomes" id="UP001500683">
    <property type="component" value="Unassembled WGS sequence"/>
</dbReference>
<sequence length="328" mass="32876">MPPTTAGRVVGVIVGVVVVQFVMLVAFAWPATRSAPRDVPIVVTGPQASAVAQRLEQQRPGAFDVRTVPDEVSARTALTDRDAYAAIVTGPQGPRMLVASAASPTVAQLLQQVAQNMSPPAAPTVPVRDVVAADPDDPRGAGFGALALPLVMSSLAAAVIVTFAIRGIGRQAAAVAGIAVLGGACAAALAQGWLSVLPGSYLAVSGVMALAIAAVAGVVTGLVSVMGRPGIGLGALVFMLIGNPLSAATSAPEMLPQPWGEIGQWLPPGAAATLLRSVAFFDGAGAGTPLTVLLGWILLGALLPVVGGLRGRRAETADNGRNEPALVP</sequence>
<feature type="transmembrane region" description="Helical" evidence="1">
    <location>
        <begin position="290"/>
        <end position="309"/>
    </location>
</feature>
<name>A0ABP7W2Y2_9ACTN</name>
<feature type="transmembrane region" description="Helical" evidence="1">
    <location>
        <begin position="143"/>
        <end position="165"/>
    </location>
</feature>
<dbReference type="EMBL" id="BAAAZG010000026">
    <property type="protein sequence ID" value="GAA4079336.1"/>
    <property type="molecule type" value="Genomic_DNA"/>
</dbReference>
<gene>
    <name evidence="2" type="ORF">GCM10022214_42030</name>
</gene>
<organism evidence="2 3">
    <name type="scientific">Actinomadura miaoliensis</name>
    <dbReference type="NCBI Taxonomy" id="430685"/>
    <lineage>
        <taxon>Bacteria</taxon>
        <taxon>Bacillati</taxon>
        <taxon>Actinomycetota</taxon>
        <taxon>Actinomycetes</taxon>
        <taxon>Streptosporangiales</taxon>
        <taxon>Thermomonosporaceae</taxon>
        <taxon>Actinomadura</taxon>
    </lineage>
</organism>
<evidence type="ECO:0000313" key="3">
    <source>
        <dbReference type="Proteomes" id="UP001500683"/>
    </source>
</evidence>
<proteinExistence type="predicted"/>
<feature type="transmembrane region" description="Helical" evidence="1">
    <location>
        <begin position="200"/>
        <end position="223"/>
    </location>
</feature>
<reference evidence="3" key="1">
    <citation type="journal article" date="2019" name="Int. J. Syst. Evol. Microbiol.">
        <title>The Global Catalogue of Microorganisms (GCM) 10K type strain sequencing project: providing services to taxonomists for standard genome sequencing and annotation.</title>
        <authorList>
            <consortium name="The Broad Institute Genomics Platform"/>
            <consortium name="The Broad Institute Genome Sequencing Center for Infectious Disease"/>
            <person name="Wu L."/>
            <person name="Ma J."/>
        </authorList>
    </citation>
    <scope>NUCLEOTIDE SEQUENCE [LARGE SCALE GENOMIC DNA]</scope>
    <source>
        <strain evidence="3">JCM 16702</strain>
    </source>
</reference>
<feature type="transmembrane region" description="Helical" evidence="1">
    <location>
        <begin position="9"/>
        <end position="29"/>
    </location>
</feature>
<feature type="transmembrane region" description="Helical" evidence="1">
    <location>
        <begin position="172"/>
        <end position="194"/>
    </location>
</feature>
<keyword evidence="1" id="KW-1133">Transmembrane helix</keyword>
<comment type="caution">
    <text evidence="2">The sequence shown here is derived from an EMBL/GenBank/DDBJ whole genome shotgun (WGS) entry which is preliminary data.</text>
</comment>
<protein>
    <submittedName>
        <fullName evidence="2">Membrane protein</fullName>
    </submittedName>
</protein>